<sequence>MDNYFLTKPPYGNIKASSSFLRFVNKGLRFLKLGYNIAPIDTSADMNTVEQRINYFHLLGSVLNSEIQGDVIELGCFTGQCAMLFQKAIQLHQSDKTLHLYDSFEVKFKEKGDIQAFLIDNFKKAQLDLPVLHKGYFQDTIPGQLPEQIAFAHIDCGFGGDKMQHKDIVLYCLNSIYPRMTKGSVCILMDYYDPEMNGIGIDINPGVKLACDEFLKDKPEKINGLYGNQYFHAYFRKA</sequence>
<protein>
    <recommendedName>
        <fullName evidence="3">Class I SAM-dependent methyltransferase</fullName>
    </recommendedName>
</protein>
<dbReference type="PANTHER" id="PTHR40036:SF1">
    <property type="entry name" value="MACROCIN O-METHYLTRANSFERASE"/>
    <property type="match status" value="1"/>
</dbReference>
<keyword evidence="2" id="KW-1185">Reference proteome</keyword>
<dbReference type="EMBL" id="SWBQ01000003">
    <property type="protein sequence ID" value="TKC05893.1"/>
    <property type="molecule type" value="Genomic_DNA"/>
</dbReference>
<reference evidence="1 2" key="1">
    <citation type="submission" date="2019-04" db="EMBL/GenBank/DDBJ databases">
        <title>Pedobacter sp. RP-3-15 sp. nov., isolated from Arctic soil.</title>
        <authorList>
            <person name="Dahal R.H."/>
            <person name="Kim D.-U."/>
        </authorList>
    </citation>
    <scope>NUCLEOTIDE SEQUENCE [LARGE SCALE GENOMIC DNA]</scope>
    <source>
        <strain evidence="1 2">RP-3-15</strain>
    </source>
</reference>
<comment type="caution">
    <text evidence="1">The sequence shown here is derived from an EMBL/GenBank/DDBJ whole genome shotgun (WGS) entry which is preliminary data.</text>
</comment>
<dbReference type="AlphaFoldDB" id="A0A4V5P1Z8"/>
<dbReference type="InterPro" id="IPR029063">
    <property type="entry name" value="SAM-dependent_MTases_sf"/>
</dbReference>
<dbReference type="SUPFAM" id="SSF53335">
    <property type="entry name" value="S-adenosyl-L-methionine-dependent methyltransferases"/>
    <property type="match status" value="1"/>
</dbReference>
<dbReference type="InterPro" id="IPR008884">
    <property type="entry name" value="TylF_MeTrfase"/>
</dbReference>
<dbReference type="Gene3D" id="3.40.50.150">
    <property type="entry name" value="Vaccinia Virus protein VP39"/>
    <property type="match status" value="1"/>
</dbReference>
<dbReference type="RefSeq" id="WP_136836154.1">
    <property type="nucleotide sequence ID" value="NZ_SWBQ01000003.1"/>
</dbReference>
<dbReference type="PANTHER" id="PTHR40036">
    <property type="entry name" value="MACROCIN O-METHYLTRANSFERASE"/>
    <property type="match status" value="1"/>
</dbReference>
<evidence type="ECO:0008006" key="3">
    <source>
        <dbReference type="Google" id="ProtNLM"/>
    </source>
</evidence>
<gene>
    <name evidence="1" type="ORF">FA047_11150</name>
</gene>
<dbReference type="Proteomes" id="UP000307244">
    <property type="component" value="Unassembled WGS sequence"/>
</dbReference>
<name>A0A4V5P1Z8_9SPHI</name>
<evidence type="ECO:0000313" key="1">
    <source>
        <dbReference type="EMBL" id="TKC05893.1"/>
    </source>
</evidence>
<organism evidence="1 2">
    <name type="scientific">Pedobacter frigoris</name>
    <dbReference type="NCBI Taxonomy" id="2571272"/>
    <lineage>
        <taxon>Bacteria</taxon>
        <taxon>Pseudomonadati</taxon>
        <taxon>Bacteroidota</taxon>
        <taxon>Sphingobacteriia</taxon>
        <taxon>Sphingobacteriales</taxon>
        <taxon>Sphingobacteriaceae</taxon>
        <taxon>Pedobacter</taxon>
    </lineage>
</organism>
<dbReference type="OrthoDB" id="9811332at2"/>
<accession>A0A4V5P1Z8</accession>
<evidence type="ECO:0000313" key="2">
    <source>
        <dbReference type="Proteomes" id="UP000307244"/>
    </source>
</evidence>
<proteinExistence type="predicted"/>